<organism evidence="1 2">
    <name type="scientific">Cotonvirus japonicus</name>
    <dbReference type="NCBI Taxonomy" id="2811091"/>
    <lineage>
        <taxon>Viruses</taxon>
        <taxon>Varidnaviria</taxon>
        <taxon>Bamfordvirae</taxon>
        <taxon>Nucleocytoviricota</taxon>
        <taxon>Megaviricetes</taxon>
        <taxon>Imitervirales</taxon>
        <taxon>Mimiviridae</taxon>
        <taxon>Megamimivirinae</taxon>
        <taxon>Cotonvirus</taxon>
        <taxon>Cotonvirus japonicum</taxon>
    </lineage>
</organism>
<sequence length="311" mass="35989">MSDIIYTPKIITFEQFIHLKNRKIQPINGLNIPNITFPAHLANKKRPTEADNTLSINVRQLFNSLSDTNLNKIKEQLRETIITKAKNEKMIEEVAKEILSNFVISEKNIKNYMYLLNAISGACVLLTDTSNNKTSPTIGKYFIDNCKIDIFNYISDATVRELAEMDLEDSDQLDLYNRKRETIINLILTLCSLYEQRNTDLIRLTALQLYPLINVIMNYYTSLQDKMSLLGNPYNGEDCKDEQEYDILSKMSTLYAEQLYTFMNKLAKVFKSDTTQIKNNTMNLLVEKFKKNIVPTLTEAYLISKCNCIDY</sequence>
<dbReference type="RefSeq" id="YP_010841617.1">
    <property type="nucleotide sequence ID" value="NC_079139.1"/>
</dbReference>
<name>A0ABM7NS80_9VIRU</name>
<keyword evidence="2" id="KW-1185">Reference proteome</keyword>
<proteinExistence type="predicted"/>
<reference evidence="1 2" key="1">
    <citation type="submission" date="2021-02" db="EMBL/GenBank/DDBJ databases">
        <title>Cotonvirus japonicus, which uses Golgi apparatus of host cells for its virion factory, phylogenetically links tailed tupanvirus and icosahedral mimivirus.</title>
        <authorList>
            <person name="Takahashi H."/>
            <person name="Fukaya S."/>
            <person name="Song C."/>
            <person name="Murata K."/>
            <person name="Takemura M."/>
        </authorList>
    </citation>
    <scope>NUCLEOTIDE SEQUENCE [LARGE SCALE GENOMIC DNA]</scope>
</reference>
<dbReference type="Proteomes" id="UP001321479">
    <property type="component" value="Segment"/>
</dbReference>
<dbReference type="GeneID" id="80558214"/>
<accession>A0ABM7NS80</accession>
<evidence type="ECO:0000313" key="2">
    <source>
        <dbReference type="Proteomes" id="UP001321479"/>
    </source>
</evidence>
<dbReference type="EMBL" id="AP024483">
    <property type="protein sequence ID" value="BCS83009.1"/>
    <property type="molecule type" value="Genomic_DNA"/>
</dbReference>
<protein>
    <submittedName>
        <fullName evidence="1">Uncharacterized protein</fullName>
    </submittedName>
</protein>
<evidence type="ECO:0000313" key="1">
    <source>
        <dbReference type="EMBL" id="BCS83009.1"/>
    </source>
</evidence>